<proteinExistence type="predicted"/>
<dbReference type="EMBL" id="BMYU01000003">
    <property type="protein sequence ID" value="GGX39444.1"/>
    <property type="molecule type" value="Genomic_DNA"/>
</dbReference>
<name>A0ABQ2XXQ7_9BURK</name>
<evidence type="ECO:0000313" key="2">
    <source>
        <dbReference type="Proteomes" id="UP000653343"/>
    </source>
</evidence>
<evidence type="ECO:0008006" key="3">
    <source>
        <dbReference type="Google" id="ProtNLM"/>
    </source>
</evidence>
<sequence length="67" mass="7090">MLIMPQKDAGVGQASRNRADGKPLYSYELPAVDPHCHGFTDSAAASAAQGSKRFVYGSDFDPRGCGD</sequence>
<dbReference type="Proteomes" id="UP000653343">
    <property type="component" value="Unassembled WGS sequence"/>
</dbReference>
<organism evidence="1 2">
    <name type="scientific">Undibacterium squillarum</name>
    <dbReference type="NCBI Taxonomy" id="1131567"/>
    <lineage>
        <taxon>Bacteria</taxon>
        <taxon>Pseudomonadati</taxon>
        <taxon>Pseudomonadota</taxon>
        <taxon>Betaproteobacteria</taxon>
        <taxon>Burkholderiales</taxon>
        <taxon>Oxalobacteraceae</taxon>
        <taxon>Undibacterium</taxon>
    </lineage>
</organism>
<accession>A0ABQ2XXQ7</accession>
<comment type="caution">
    <text evidence="1">The sequence shown here is derived from an EMBL/GenBank/DDBJ whole genome shotgun (WGS) entry which is preliminary data.</text>
</comment>
<gene>
    <name evidence="1" type="ORF">GCM10010946_17360</name>
</gene>
<reference evidence="2" key="1">
    <citation type="journal article" date="2019" name="Int. J. Syst. Evol. Microbiol.">
        <title>The Global Catalogue of Microorganisms (GCM) 10K type strain sequencing project: providing services to taxonomists for standard genome sequencing and annotation.</title>
        <authorList>
            <consortium name="The Broad Institute Genomics Platform"/>
            <consortium name="The Broad Institute Genome Sequencing Center for Infectious Disease"/>
            <person name="Wu L."/>
            <person name="Ma J."/>
        </authorList>
    </citation>
    <scope>NUCLEOTIDE SEQUENCE [LARGE SCALE GENOMIC DNA]</scope>
    <source>
        <strain evidence="2">KCTC 23917</strain>
    </source>
</reference>
<keyword evidence="2" id="KW-1185">Reference proteome</keyword>
<protein>
    <recommendedName>
        <fullName evidence="3">Amidohydrolase</fullName>
    </recommendedName>
</protein>
<evidence type="ECO:0000313" key="1">
    <source>
        <dbReference type="EMBL" id="GGX39444.1"/>
    </source>
</evidence>